<dbReference type="EMBL" id="MU863902">
    <property type="protein sequence ID" value="KAK4201903.1"/>
    <property type="molecule type" value="Genomic_DNA"/>
</dbReference>
<protein>
    <submittedName>
        <fullName evidence="2">Uncharacterized protein</fullName>
    </submittedName>
</protein>
<feature type="compositionally biased region" description="Basic and acidic residues" evidence="1">
    <location>
        <begin position="217"/>
        <end position="243"/>
    </location>
</feature>
<sequence length="365" mass="39397">MPPKKTNKKKPQAPDGDPHPTHGDPPPTPGTPSWLDRWIRCQDTMERVGPNPKQTHAETAYADIDNGKRRHKSYHWHYCMCPCLTAAALGSGKNNVDFNLADISAAKAYLRHEVTGYRLGKLIGKLLRGSADQITGKIVEKLMAVEAPKGAWKDKSNRGGVYIGRLWACMTLFEFVADTLNVERDAAAAGSCRAVLDLYFSKMKEPKTAGYLNGLSDADREPEAPRVDADHIDDEHDDHEDTAWLRSRNVDIPQFDGAGDEIRIPQFDGAGDEDDDGGGDDDGDGGDGGGAGGDGGGDDNAAPSKPSSGTKRPGDNLDENEDVVQNASLAAAQFDGAGEQQQDDGGEPPTAKRAGGRTRKRRRRR</sequence>
<dbReference type="InterPro" id="IPR036287">
    <property type="entry name" value="Rv1873-like_sf"/>
</dbReference>
<dbReference type="Proteomes" id="UP001303160">
    <property type="component" value="Unassembled WGS sequence"/>
</dbReference>
<evidence type="ECO:0000256" key="1">
    <source>
        <dbReference type="SAM" id="MobiDB-lite"/>
    </source>
</evidence>
<gene>
    <name evidence="2" type="ORF">QBC40DRAFT_322778</name>
</gene>
<evidence type="ECO:0000313" key="3">
    <source>
        <dbReference type="Proteomes" id="UP001303160"/>
    </source>
</evidence>
<reference evidence="2" key="2">
    <citation type="submission" date="2023-05" db="EMBL/GenBank/DDBJ databases">
        <authorList>
            <consortium name="Lawrence Berkeley National Laboratory"/>
            <person name="Steindorff A."/>
            <person name="Hensen N."/>
            <person name="Bonometti L."/>
            <person name="Westerberg I."/>
            <person name="Brannstrom I.O."/>
            <person name="Guillou S."/>
            <person name="Cros-Aarteil S."/>
            <person name="Calhoun S."/>
            <person name="Haridas S."/>
            <person name="Kuo A."/>
            <person name="Mondo S."/>
            <person name="Pangilinan J."/>
            <person name="Riley R."/>
            <person name="Labutti K."/>
            <person name="Andreopoulos B."/>
            <person name="Lipzen A."/>
            <person name="Chen C."/>
            <person name="Yanf M."/>
            <person name="Daum C."/>
            <person name="Ng V."/>
            <person name="Clum A."/>
            <person name="Ohm R."/>
            <person name="Martin F."/>
            <person name="Silar P."/>
            <person name="Natvig D."/>
            <person name="Lalanne C."/>
            <person name="Gautier V."/>
            <person name="Ament-Velasquez S.L."/>
            <person name="Kruys A."/>
            <person name="Hutchinson M.I."/>
            <person name="Powell A.J."/>
            <person name="Barry K."/>
            <person name="Miller A.N."/>
            <person name="Grigoriev I.V."/>
            <person name="Debuchy R."/>
            <person name="Gladieux P."/>
            <person name="Thoren M.H."/>
            <person name="Johannesson H."/>
        </authorList>
    </citation>
    <scope>NUCLEOTIDE SEQUENCE</scope>
    <source>
        <strain evidence="2">CBS 315.58</strain>
    </source>
</reference>
<organism evidence="2 3">
    <name type="scientific">Triangularia verruculosa</name>
    <dbReference type="NCBI Taxonomy" id="2587418"/>
    <lineage>
        <taxon>Eukaryota</taxon>
        <taxon>Fungi</taxon>
        <taxon>Dikarya</taxon>
        <taxon>Ascomycota</taxon>
        <taxon>Pezizomycotina</taxon>
        <taxon>Sordariomycetes</taxon>
        <taxon>Sordariomycetidae</taxon>
        <taxon>Sordariales</taxon>
        <taxon>Podosporaceae</taxon>
        <taxon>Triangularia</taxon>
    </lineage>
</organism>
<dbReference type="Pfam" id="PF08837">
    <property type="entry name" value="DUF1810"/>
    <property type="match status" value="1"/>
</dbReference>
<dbReference type="Gene3D" id="1.25.40.380">
    <property type="entry name" value="Protein of unknown function DUF1810"/>
    <property type="match status" value="1"/>
</dbReference>
<reference evidence="2" key="1">
    <citation type="journal article" date="2023" name="Mol. Phylogenet. Evol.">
        <title>Genome-scale phylogeny and comparative genomics of the fungal order Sordariales.</title>
        <authorList>
            <person name="Hensen N."/>
            <person name="Bonometti L."/>
            <person name="Westerberg I."/>
            <person name="Brannstrom I.O."/>
            <person name="Guillou S."/>
            <person name="Cros-Aarteil S."/>
            <person name="Calhoun S."/>
            <person name="Haridas S."/>
            <person name="Kuo A."/>
            <person name="Mondo S."/>
            <person name="Pangilinan J."/>
            <person name="Riley R."/>
            <person name="LaButti K."/>
            <person name="Andreopoulos B."/>
            <person name="Lipzen A."/>
            <person name="Chen C."/>
            <person name="Yan M."/>
            <person name="Daum C."/>
            <person name="Ng V."/>
            <person name="Clum A."/>
            <person name="Steindorff A."/>
            <person name="Ohm R.A."/>
            <person name="Martin F."/>
            <person name="Silar P."/>
            <person name="Natvig D.O."/>
            <person name="Lalanne C."/>
            <person name="Gautier V."/>
            <person name="Ament-Velasquez S.L."/>
            <person name="Kruys A."/>
            <person name="Hutchinson M.I."/>
            <person name="Powell A.J."/>
            <person name="Barry K."/>
            <person name="Miller A.N."/>
            <person name="Grigoriev I.V."/>
            <person name="Debuchy R."/>
            <person name="Gladieux P."/>
            <person name="Hiltunen Thoren M."/>
            <person name="Johannesson H."/>
        </authorList>
    </citation>
    <scope>NUCLEOTIDE SEQUENCE</scope>
    <source>
        <strain evidence="2">CBS 315.58</strain>
    </source>
</reference>
<feature type="compositionally biased region" description="Basic residues" evidence="1">
    <location>
        <begin position="354"/>
        <end position="365"/>
    </location>
</feature>
<dbReference type="AlphaFoldDB" id="A0AAN6XJF1"/>
<dbReference type="SUPFAM" id="SSF140736">
    <property type="entry name" value="Rv1873-like"/>
    <property type="match status" value="1"/>
</dbReference>
<feature type="region of interest" description="Disordered" evidence="1">
    <location>
        <begin position="210"/>
        <end position="365"/>
    </location>
</feature>
<name>A0AAN6XJF1_9PEZI</name>
<feature type="compositionally biased region" description="Gly residues" evidence="1">
    <location>
        <begin position="286"/>
        <end position="295"/>
    </location>
</feature>
<dbReference type="InterPro" id="IPR014937">
    <property type="entry name" value="DUF1810"/>
</dbReference>
<feature type="compositionally biased region" description="Low complexity" evidence="1">
    <location>
        <begin position="330"/>
        <end position="340"/>
    </location>
</feature>
<feature type="compositionally biased region" description="Basic residues" evidence="1">
    <location>
        <begin position="1"/>
        <end position="11"/>
    </location>
</feature>
<proteinExistence type="predicted"/>
<accession>A0AAN6XJF1</accession>
<feature type="compositionally biased region" description="Acidic residues" evidence="1">
    <location>
        <begin position="270"/>
        <end position="285"/>
    </location>
</feature>
<evidence type="ECO:0000313" key="2">
    <source>
        <dbReference type="EMBL" id="KAK4201903.1"/>
    </source>
</evidence>
<feature type="region of interest" description="Disordered" evidence="1">
    <location>
        <begin position="1"/>
        <end position="35"/>
    </location>
</feature>
<keyword evidence="3" id="KW-1185">Reference proteome</keyword>
<comment type="caution">
    <text evidence="2">The sequence shown here is derived from an EMBL/GenBank/DDBJ whole genome shotgun (WGS) entry which is preliminary data.</text>
</comment>